<dbReference type="AlphaFoldDB" id="A0A518EKQ6"/>
<evidence type="ECO:0000313" key="1">
    <source>
        <dbReference type="EMBL" id="QDV04669.1"/>
    </source>
</evidence>
<reference evidence="1 2" key="1">
    <citation type="submission" date="2019-02" db="EMBL/GenBank/DDBJ databases">
        <title>Deep-cultivation of Planctomycetes and their phenomic and genomic characterization uncovers novel biology.</title>
        <authorList>
            <person name="Wiegand S."/>
            <person name="Jogler M."/>
            <person name="Boedeker C."/>
            <person name="Pinto D."/>
            <person name="Vollmers J."/>
            <person name="Rivas-Marin E."/>
            <person name="Kohn T."/>
            <person name="Peeters S.H."/>
            <person name="Heuer A."/>
            <person name="Rast P."/>
            <person name="Oberbeckmann S."/>
            <person name="Bunk B."/>
            <person name="Jeske O."/>
            <person name="Meyerdierks A."/>
            <person name="Storesund J.E."/>
            <person name="Kallscheuer N."/>
            <person name="Luecker S."/>
            <person name="Lage O.M."/>
            <person name="Pohl T."/>
            <person name="Merkel B.J."/>
            <person name="Hornburger P."/>
            <person name="Mueller R.-W."/>
            <person name="Bruemmer F."/>
            <person name="Labrenz M."/>
            <person name="Spormann A.M."/>
            <person name="Op den Camp H."/>
            <person name="Overmann J."/>
            <person name="Amann R."/>
            <person name="Jetten M.S.M."/>
            <person name="Mascher T."/>
            <person name="Medema M.H."/>
            <person name="Devos D.P."/>
            <person name="Kaster A.-K."/>
            <person name="Ovreas L."/>
            <person name="Rohde M."/>
            <person name="Galperin M.Y."/>
            <person name="Jogler C."/>
        </authorList>
    </citation>
    <scope>NUCLEOTIDE SEQUENCE [LARGE SCALE GENOMIC DNA]</scope>
    <source>
        <strain evidence="1 2">Poly30</strain>
    </source>
</reference>
<dbReference type="RefSeq" id="WP_145194122.1">
    <property type="nucleotide sequence ID" value="NZ_CP036434.1"/>
</dbReference>
<sequence length="87" mass="10578">MPRHVNESTRNTEPWAEELLLQHWKSLTPDEKWRMMSEASIAVEELSIQGLRHRYPEDSEEDLRLRAAALRIGREEFERWTGRRFEW</sequence>
<dbReference type="EMBL" id="CP036434">
    <property type="protein sequence ID" value="QDV04669.1"/>
    <property type="molecule type" value="Genomic_DNA"/>
</dbReference>
<proteinExistence type="predicted"/>
<evidence type="ECO:0000313" key="2">
    <source>
        <dbReference type="Proteomes" id="UP000320390"/>
    </source>
</evidence>
<gene>
    <name evidence="1" type="ORF">Poly30_01610</name>
</gene>
<organism evidence="1 2">
    <name type="scientific">Saltatorellus ferox</name>
    <dbReference type="NCBI Taxonomy" id="2528018"/>
    <lineage>
        <taxon>Bacteria</taxon>
        <taxon>Pseudomonadati</taxon>
        <taxon>Planctomycetota</taxon>
        <taxon>Planctomycetia</taxon>
        <taxon>Planctomycetia incertae sedis</taxon>
        <taxon>Saltatorellus</taxon>
    </lineage>
</organism>
<keyword evidence="2" id="KW-1185">Reference proteome</keyword>
<accession>A0A518EKQ6</accession>
<name>A0A518EKQ6_9BACT</name>
<protein>
    <submittedName>
        <fullName evidence="1">Uncharacterized protein</fullName>
    </submittedName>
</protein>
<dbReference type="Proteomes" id="UP000320390">
    <property type="component" value="Chromosome"/>
</dbReference>